<dbReference type="Proteomes" id="UP000075260">
    <property type="component" value="Unassembled WGS sequence"/>
</dbReference>
<protein>
    <submittedName>
        <fullName evidence="1">Uncharacterized protein</fullName>
    </submittedName>
</protein>
<dbReference type="EMBL" id="JEMA01001271">
    <property type="protein sequence ID" value="KYF60510.1"/>
    <property type="molecule type" value="Genomic_DNA"/>
</dbReference>
<sequence length="221" mass="23958">MLMLRLHLPPGVARFSRRRRPRVAAARRGGLARCAGVLVSLPWLVGCHPLLGEHRVPVGVKVFLPEQSGGACRVRENVDVLRVDPGDRPPVSVEARRTGRGVVRCENGDIALVVAPIARLTVKGPTVIKGDVALEAEALTARGEPFNLDIVSSESVAWSHPDFLIVKSPRCGHMAALCSGFLGNGTVMRAYPLHERWGEGELVVRIGEARASLRVVTPRER</sequence>
<reference evidence="1 2" key="1">
    <citation type="submission" date="2014-02" db="EMBL/GenBank/DDBJ databases">
        <title>The small core and large imbalanced accessory genome model reveals a collaborative survival strategy of Sorangium cellulosum strains in nature.</title>
        <authorList>
            <person name="Han K."/>
            <person name="Peng R."/>
            <person name="Blom J."/>
            <person name="Li Y.-Z."/>
        </authorList>
    </citation>
    <scope>NUCLEOTIDE SEQUENCE [LARGE SCALE GENOMIC DNA]</scope>
    <source>
        <strain evidence="1 2">So0008-312</strain>
    </source>
</reference>
<proteinExistence type="predicted"/>
<evidence type="ECO:0000313" key="2">
    <source>
        <dbReference type="Proteomes" id="UP000075260"/>
    </source>
</evidence>
<comment type="caution">
    <text evidence="1">The sequence shown here is derived from an EMBL/GenBank/DDBJ whole genome shotgun (WGS) entry which is preliminary data.</text>
</comment>
<gene>
    <name evidence="1" type="ORF">BE15_00530</name>
</gene>
<accession>A0A150PXV1</accession>
<evidence type="ECO:0000313" key="1">
    <source>
        <dbReference type="EMBL" id="KYF60510.1"/>
    </source>
</evidence>
<name>A0A150PXV1_SORCE</name>
<organism evidence="1 2">
    <name type="scientific">Sorangium cellulosum</name>
    <name type="common">Polyangium cellulosum</name>
    <dbReference type="NCBI Taxonomy" id="56"/>
    <lineage>
        <taxon>Bacteria</taxon>
        <taxon>Pseudomonadati</taxon>
        <taxon>Myxococcota</taxon>
        <taxon>Polyangia</taxon>
        <taxon>Polyangiales</taxon>
        <taxon>Polyangiaceae</taxon>
        <taxon>Sorangium</taxon>
    </lineage>
</organism>
<dbReference type="AlphaFoldDB" id="A0A150PXV1"/>